<dbReference type="Gene3D" id="3.40.850.10">
    <property type="entry name" value="Kinesin motor domain"/>
    <property type="match status" value="1"/>
</dbReference>
<feature type="region of interest" description="Disordered" evidence="10">
    <location>
        <begin position="1"/>
        <end position="152"/>
    </location>
</feature>
<accession>F0V8V5</accession>
<keyword evidence="14" id="KW-1185">Reference proteome</keyword>
<dbReference type="SUPFAM" id="SSF52540">
    <property type="entry name" value="P-loop containing nucleoside triphosphate hydrolases"/>
    <property type="match status" value="1"/>
</dbReference>
<dbReference type="PANTHER" id="PTHR47970">
    <property type="entry name" value="KINESIN-LIKE PROTEIN KIF11"/>
    <property type="match status" value="1"/>
</dbReference>
<keyword evidence="6 8" id="KW-0505">Motor protein</keyword>
<dbReference type="GO" id="GO:0008017">
    <property type="term" value="F:microtubule binding"/>
    <property type="evidence" value="ECO:0007669"/>
    <property type="project" value="InterPro"/>
</dbReference>
<keyword evidence="3" id="KW-0493">Microtubule</keyword>
<dbReference type="RefSeq" id="XP_003880181.1">
    <property type="nucleotide sequence ID" value="XM_003880132.1"/>
</dbReference>
<dbReference type="GO" id="GO:0051231">
    <property type="term" value="P:spindle elongation"/>
    <property type="evidence" value="ECO:0007669"/>
    <property type="project" value="TreeGrafter"/>
</dbReference>
<comment type="subcellular location">
    <subcellularLocation>
        <location evidence="1">Cytoplasm</location>
        <location evidence="1">Cytoskeleton</location>
    </subcellularLocation>
</comment>
<evidence type="ECO:0000256" key="9">
    <source>
        <dbReference type="SAM" id="Coils"/>
    </source>
</evidence>
<keyword evidence="2" id="KW-0963">Cytoplasm</keyword>
<evidence type="ECO:0000256" key="2">
    <source>
        <dbReference type="ARBA" id="ARBA00022490"/>
    </source>
</evidence>
<feature type="coiled-coil region" evidence="9">
    <location>
        <begin position="666"/>
        <end position="777"/>
    </location>
</feature>
<dbReference type="PROSITE" id="PS50067">
    <property type="entry name" value="KINESIN_MOTOR_2"/>
    <property type="match status" value="1"/>
</dbReference>
<dbReference type="InterPro" id="IPR001752">
    <property type="entry name" value="Kinesin_motor_dom"/>
</dbReference>
<evidence type="ECO:0000256" key="5">
    <source>
        <dbReference type="ARBA" id="ARBA00022840"/>
    </source>
</evidence>
<dbReference type="GO" id="GO:0005876">
    <property type="term" value="C:spindle microtubule"/>
    <property type="evidence" value="ECO:0007669"/>
    <property type="project" value="TreeGrafter"/>
</dbReference>
<feature type="region of interest" description="Disordered" evidence="10">
    <location>
        <begin position="194"/>
        <end position="229"/>
    </location>
</feature>
<feature type="compositionally biased region" description="Acidic residues" evidence="10">
    <location>
        <begin position="1431"/>
        <end position="1441"/>
    </location>
</feature>
<dbReference type="Pfam" id="PF00225">
    <property type="entry name" value="Kinesin"/>
    <property type="match status" value="2"/>
</dbReference>
<keyword evidence="9" id="KW-0175">Coiled coil</keyword>
<feature type="coiled-coil region" evidence="9">
    <location>
        <begin position="890"/>
        <end position="917"/>
    </location>
</feature>
<dbReference type="InParanoid" id="F0V8V5"/>
<evidence type="ECO:0000313" key="13">
    <source>
        <dbReference type="EMBL" id="CEL64741.1"/>
    </source>
</evidence>
<name>F0V8V5_NEOCL</name>
<dbReference type="InterPro" id="IPR019821">
    <property type="entry name" value="Kinesin_motor_CS"/>
</dbReference>
<dbReference type="PROSITE" id="PS00411">
    <property type="entry name" value="KINESIN_MOTOR_1"/>
    <property type="match status" value="1"/>
</dbReference>
<dbReference type="GO" id="GO:0090307">
    <property type="term" value="P:mitotic spindle assembly"/>
    <property type="evidence" value="ECO:0007669"/>
    <property type="project" value="TreeGrafter"/>
</dbReference>
<dbReference type="GO" id="GO:0008574">
    <property type="term" value="F:plus-end-directed microtubule motor activity"/>
    <property type="evidence" value="ECO:0007669"/>
    <property type="project" value="TreeGrafter"/>
</dbReference>
<protein>
    <submittedName>
        <fullName evidence="13">Kinesin-like protein</fullName>
    </submittedName>
</protein>
<dbReference type="OMA" id="FRFDGVC"/>
<dbReference type="eggNOG" id="KOG0243">
    <property type="taxonomic scope" value="Eukaryota"/>
</dbReference>
<organism evidence="12 14">
    <name type="scientific">Neospora caninum (strain Liverpool)</name>
    <dbReference type="NCBI Taxonomy" id="572307"/>
    <lineage>
        <taxon>Eukaryota</taxon>
        <taxon>Sar</taxon>
        <taxon>Alveolata</taxon>
        <taxon>Apicomplexa</taxon>
        <taxon>Conoidasida</taxon>
        <taxon>Coccidia</taxon>
        <taxon>Eucoccidiorida</taxon>
        <taxon>Eimeriorina</taxon>
        <taxon>Sarcocystidae</taxon>
        <taxon>Neospora</taxon>
    </lineage>
</organism>
<feature type="compositionally biased region" description="Basic and acidic residues" evidence="10">
    <location>
        <begin position="1455"/>
        <end position="1469"/>
    </location>
</feature>
<feature type="region of interest" description="Disordered" evidence="10">
    <location>
        <begin position="1575"/>
        <end position="1660"/>
    </location>
</feature>
<dbReference type="InterPro" id="IPR027417">
    <property type="entry name" value="P-loop_NTPase"/>
</dbReference>
<feature type="compositionally biased region" description="Basic and acidic residues" evidence="10">
    <location>
        <begin position="1292"/>
        <end position="1306"/>
    </location>
</feature>
<feature type="compositionally biased region" description="Polar residues" evidence="10">
    <location>
        <begin position="1327"/>
        <end position="1338"/>
    </location>
</feature>
<keyword evidence="7" id="KW-0206">Cytoskeleton</keyword>
<dbReference type="InterPro" id="IPR047149">
    <property type="entry name" value="KIF11-like"/>
</dbReference>
<evidence type="ECO:0000259" key="11">
    <source>
        <dbReference type="PROSITE" id="PS50067"/>
    </source>
</evidence>
<evidence type="ECO:0000313" key="12">
    <source>
        <dbReference type="EMBL" id="CBZ50146.1"/>
    </source>
</evidence>
<dbReference type="PANTHER" id="PTHR47970:SF12">
    <property type="entry name" value="KINESIN FAMILY MEMBER 11"/>
    <property type="match status" value="1"/>
</dbReference>
<proteinExistence type="inferred from homology"/>
<evidence type="ECO:0000256" key="7">
    <source>
        <dbReference type="ARBA" id="ARBA00023212"/>
    </source>
</evidence>
<evidence type="ECO:0000313" key="14">
    <source>
        <dbReference type="Proteomes" id="UP000007494"/>
    </source>
</evidence>
<dbReference type="VEuPathDB" id="ToxoDB:NCLIV_006210"/>
<dbReference type="GO" id="GO:0007018">
    <property type="term" value="P:microtubule-based movement"/>
    <property type="evidence" value="ECO:0007669"/>
    <property type="project" value="InterPro"/>
</dbReference>
<dbReference type="EMBL" id="FR823382">
    <property type="protein sequence ID" value="CBZ50146.1"/>
    <property type="molecule type" value="Genomic_DNA"/>
</dbReference>
<feature type="compositionally biased region" description="Polar residues" evidence="10">
    <location>
        <begin position="219"/>
        <end position="229"/>
    </location>
</feature>
<reference evidence="13" key="4">
    <citation type="journal article" date="2015" name="PLoS ONE">
        <title>Comprehensive Evaluation of Toxoplasma gondii VEG and Neospora caninum LIV Genomes with Tachyzoite Stage Transcriptome and Proteome Defines Novel Transcript Features.</title>
        <authorList>
            <person name="Ramaprasad A."/>
            <person name="Mourier T."/>
            <person name="Naeem R."/>
            <person name="Malas T.B."/>
            <person name="Moussa E."/>
            <person name="Panigrahi A."/>
            <person name="Vermont S.J."/>
            <person name="Otto T.D."/>
            <person name="Wastling J."/>
            <person name="Pain A."/>
        </authorList>
    </citation>
    <scope>NUCLEOTIDE SEQUENCE</scope>
    <source>
        <strain evidence="13">Liverpool</strain>
    </source>
</reference>
<comment type="similarity">
    <text evidence="8">Belongs to the TRAFAC class myosin-kinesin ATPase superfamily. Kinesin family.</text>
</comment>
<keyword evidence="5 8" id="KW-0067">ATP-binding</keyword>
<reference evidence="12" key="1">
    <citation type="submission" date="2011-02" db="EMBL/GenBank/DDBJ databases">
        <authorList>
            <person name="Aslett M."/>
        </authorList>
    </citation>
    <scope>NUCLEOTIDE SEQUENCE</scope>
    <source>
        <strain evidence="12">Liverpool</strain>
    </source>
</reference>
<dbReference type="GeneID" id="13446204"/>
<feature type="region of interest" description="Disordered" evidence="10">
    <location>
        <begin position="357"/>
        <end position="421"/>
    </location>
</feature>
<reference evidence="12" key="2">
    <citation type="submission" date="2011-03" db="EMBL/GenBank/DDBJ databases">
        <title>Comparative genomics and transcriptomics of Neospora caninum and Toxoplasma gondii.</title>
        <authorList>
            <person name="Reid A.J."/>
            <person name="Sohal A."/>
            <person name="Harris D."/>
            <person name="Quail M."/>
            <person name="Sanders M."/>
            <person name="Berriman M."/>
            <person name="Wastling J.M."/>
            <person name="Pain A."/>
        </authorList>
    </citation>
    <scope>NUCLEOTIDE SEQUENCE</scope>
    <source>
        <strain evidence="12">Liverpool</strain>
    </source>
</reference>
<keyword evidence="4 8" id="KW-0547">Nucleotide-binding</keyword>
<feature type="region of interest" description="Disordered" evidence="10">
    <location>
        <begin position="1220"/>
        <end position="1239"/>
    </location>
</feature>
<evidence type="ECO:0000256" key="3">
    <source>
        <dbReference type="ARBA" id="ARBA00022701"/>
    </source>
</evidence>
<feature type="compositionally biased region" description="Polar residues" evidence="10">
    <location>
        <begin position="114"/>
        <end position="139"/>
    </location>
</feature>
<dbReference type="EMBL" id="LN714476">
    <property type="protein sequence ID" value="CEL64741.1"/>
    <property type="molecule type" value="Genomic_DNA"/>
</dbReference>
<dbReference type="SMART" id="SM00129">
    <property type="entry name" value="KISc"/>
    <property type="match status" value="1"/>
</dbReference>
<dbReference type="InterPro" id="IPR036961">
    <property type="entry name" value="Kinesin_motor_dom_sf"/>
</dbReference>
<evidence type="ECO:0000256" key="10">
    <source>
        <dbReference type="SAM" id="MobiDB-lite"/>
    </source>
</evidence>
<evidence type="ECO:0000256" key="8">
    <source>
        <dbReference type="PROSITE-ProRule" id="PRU00283"/>
    </source>
</evidence>
<evidence type="ECO:0000256" key="6">
    <source>
        <dbReference type="ARBA" id="ARBA00023175"/>
    </source>
</evidence>
<sequence length="1682" mass="179168">MASPTPTEPEPSDMSAALDSVSMEEDFQHSPRFVEARDGPSSSAPPAFLVHHLHTPLAASLARRQVADPQSSRKKMPKSRDSSTGPPRVAHSGNGNPTCKGSAAATSAVPPLSRSLSGTKIMSPTSVDTNSTQSRSSGSGLAPRKLASTAGGGCRTNVKVVVRCRPMTAAEQRDSHNVVDVCTERNEVIVRLRGGGPAGLGKPLQNAGGPAGGSGTASRTQNATGGSNSSKIFRFDGVCPVSTSQKQFFEQHAQPLVDEVLQGFNCTIFAYGQTGTGKTFTVEGAPRGGDSLYSADDDIVENADCGLIGRSVQRIFSTLRGERAAKDYTVTCSFLEIYNEELIDLFSPPGSAGGCPSSQSSLCGTDLNDSQASQSSLPTPRLRIYEDQSNSPAFDSPAAGSGGAAPAGSSRAPQQGRGVVRVEGLEEKEVKSERDVFALLRAAAPRRSFAASSANAHSSRSHTIFSISVCIRDTASALAVEEAGELASLKGRRKGAPSGFAPTAAGAPVEEEVVRVGKLNLVDLAGSENIYKSWGATAEEKRRREALTINKSLLTLGRCINALVDGASYVPYRDSKLTRLLQDSLGGCTKTCLIATISPAENVVEETVNTLDYAYRAKSIQNLPVKTLRHSKSLLLSSLLHENQQLKLLLSSQRERDGVFLPLPLYTQHEQQMRSQQEQLERQENQIRRLEECVQQQEAELKSFAEVKSRLQIALEERESVEQKAAELAARLDAAGAKTRDLEAQLRRREAEETFLLEQLTQELQREHEAAASARCTLEQAVQELVSVASHQKATLVRSRERARETSVCFAQVVDAACTELGHEQSRMHSRLEASLKALSAQEDVRAAAAAKTAALLQDHLEAQRKQEEQEHERRGERLERWRHQAEVHCGQATEGIERLELEFQRLREKGKGLLGESGRRARATLEHIHSQVRKGVETSATLLEEKAGDEAKQREQAQLLVTALVEKEALHTSSTAEALDRLARELGLWKETQERHLVDATAQLVSTVQRQMQLLATHHQDGLERHVQSLQRQLKMLRDEQTAQGNTVKAMGGELAAASDGGGAAVSALASAARTGFDSLLATLNQAAEEGCEAAKAQETAAAAAFEDDAQSSQTHFAALKDRISAHREGFRASLEQAAECERKSAVARAEAAQAACEASCERQAEEERLRGVARGLLGDIREVAQVAETHRREALTKQQQRAGEFAKAIRRELPAPCAGQCPVSPDQPVSLAETAGGRPSPCHFCAVEASMGKWTNRAEVSAASSKSLIDGDGDFSRLPDLLRRRFHDLEQGSKGSESHPEARESSALASESATASSSLSPLTTGCSDSDAGTSSPEVAFTEKSSGLLHLNLGVSSDFGGAPSTTASPGVPSEASRSTACALSVRVSPADTVGVDGGDSAGEEEGRALIAAGEQACGEGDLALSGPSDDNLEEATEDEAENSRPSQPRPAPSKGDKSARRTQGDPRRRPTVPLRHGKGLVMQRPVASVPCSGSGASCRPSPGVGKSTEGLRKGPSAVVRKGDVDTAKPHVVSRGVVHRQHDHLSPLKNAMKGTVAATSASACPIKAVPKTQSAVENFPDLPAATEDARRGGAGNGEVDKRARAAVLLPSETAKSRSGNASRDEDERQRHGLRRRRSSDGLFLGLESEKKKPNTDAVSPCSARFATCAPCGSEGGHVASRT</sequence>
<dbReference type="GO" id="GO:0005524">
    <property type="term" value="F:ATP binding"/>
    <property type="evidence" value="ECO:0007669"/>
    <property type="project" value="UniProtKB-UniRule"/>
</dbReference>
<feature type="domain" description="Kinesin motor" evidence="11">
    <location>
        <begin position="157"/>
        <end position="620"/>
    </location>
</feature>
<reference evidence="14" key="3">
    <citation type="journal article" date="2012" name="PLoS Pathog.">
        <title>Comparative genomics of the apicomplexan parasites Toxoplasma gondii and Neospora caninum: Coccidia differing in host range and transmission strategy.</title>
        <authorList>
            <person name="Reid A.J."/>
            <person name="Vermont S.J."/>
            <person name="Cotton J.A."/>
            <person name="Harris D."/>
            <person name="Hill-Cawthorne G.A."/>
            <person name="Konen-Waisman S."/>
            <person name="Latham S.M."/>
            <person name="Mourier T."/>
            <person name="Norton R."/>
            <person name="Quail M.A."/>
            <person name="Sanders M."/>
            <person name="Shanmugam D."/>
            <person name="Sohal A."/>
            <person name="Wasmuth J.D."/>
            <person name="Brunk B."/>
            <person name="Grigg M.E."/>
            <person name="Howard J.C."/>
            <person name="Parkinson J."/>
            <person name="Roos D.S."/>
            <person name="Trees A.J."/>
            <person name="Berriman M."/>
            <person name="Pain A."/>
            <person name="Wastling J.M."/>
        </authorList>
    </citation>
    <scope>NUCLEOTIDE SEQUENCE [LARGE SCALE GENOMIC DNA]</scope>
    <source>
        <strain evidence="14">Liverpool</strain>
    </source>
</reference>
<gene>
    <name evidence="13" type="ORF">BN1204_006210</name>
    <name evidence="12" type="ORF">NCLIV_006210</name>
</gene>
<dbReference type="GO" id="GO:0072686">
    <property type="term" value="C:mitotic spindle"/>
    <property type="evidence" value="ECO:0007669"/>
    <property type="project" value="TreeGrafter"/>
</dbReference>
<feature type="region of interest" description="Disordered" evidence="10">
    <location>
        <begin position="1417"/>
        <end position="1549"/>
    </location>
</feature>
<dbReference type="Proteomes" id="UP000007494">
    <property type="component" value="Chromosome II"/>
</dbReference>
<dbReference type="PRINTS" id="PR00380">
    <property type="entry name" value="KINESINHEAVY"/>
</dbReference>
<feature type="compositionally biased region" description="Low complexity" evidence="10">
    <location>
        <begin position="1307"/>
        <end position="1326"/>
    </location>
</feature>
<feature type="compositionally biased region" description="Basic and acidic residues" evidence="10">
    <location>
        <begin position="26"/>
        <end position="38"/>
    </location>
</feature>
<dbReference type="OrthoDB" id="332257at2759"/>
<evidence type="ECO:0000256" key="4">
    <source>
        <dbReference type="ARBA" id="ARBA00022741"/>
    </source>
</evidence>
<feature type="region of interest" description="Disordered" evidence="10">
    <location>
        <begin position="1292"/>
        <end position="1340"/>
    </location>
</feature>
<feature type="binding site" evidence="8">
    <location>
        <begin position="272"/>
        <end position="279"/>
    </location>
    <ligand>
        <name>ATP</name>
        <dbReference type="ChEBI" id="CHEBI:30616"/>
    </ligand>
</feature>
<evidence type="ECO:0000256" key="1">
    <source>
        <dbReference type="ARBA" id="ARBA00004245"/>
    </source>
</evidence>
<feature type="compositionally biased region" description="Polar residues" evidence="10">
    <location>
        <begin position="367"/>
        <end position="378"/>
    </location>
</feature>